<protein>
    <submittedName>
        <fullName evidence="1">Uncharacterized protein</fullName>
    </submittedName>
</protein>
<comment type="caution">
    <text evidence="1">The sequence shown here is derived from an EMBL/GenBank/DDBJ whole genome shotgun (WGS) entry which is preliminary data.</text>
</comment>
<evidence type="ECO:0000313" key="1">
    <source>
        <dbReference type="EMBL" id="KAJ8972466.1"/>
    </source>
</evidence>
<dbReference type="EMBL" id="JAPWTJ010001339">
    <property type="protein sequence ID" value="KAJ8972466.1"/>
    <property type="molecule type" value="Genomic_DNA"/>
</dbReference>
<organism evidence="1 2">
    <name type="scientific">Molorchus minor</name>
    <dbReference type="NCBI Taxonomy" id="1323400"/>
    <lineage>
        <taxon>Eukaryota</taxon>
        <taxon>Metazoa</taxon>
        <taxon>Ecdysozoa</taxon>
        <taxon>Arthropoda</taxon>
        <taxon>Hexapoda</taxon>
        <taxon>Insecta</taxon>
        <taxon>Pterygota</taxon>
        <taxon>Neoptera</taxon>
        <taxon>Endopterygota</taxon>
        <taxon>Coleoptera</taxon>
        <taxon>Polyphaga</taxon>
        <taxon>Cucujiformia</taxon>
        <taxon>Chrysomeloidea</taxon>
        <taxon>Cerambycidae</taxon>
        <taxon>Lamiinae</taxon>
        <taxon>Monochamini</taxon>
        <taxon>Molorchus</taxon>
    </lineage>
</organism>
<proteinExistence type="predicted"/>
<dbReference type="Proteomes" id="UP001162164">
    <property type="component" value="Unassembled WGS sequence"/>
</dbReference>
<reference evidence="1" key="1">
    <citation type="journal article" date="2023" name="Insect Mol. Biol.">
        <title>Genome sequencing provides insights into the evolution of gene families encoding plant cell wall-degrading enzymes in longhorned beetles.</title>
        <authorList>
            <person name="Shin N.R."/>
            <person name="Okamura Y."/>
            <person name="Kirsch R."/>
            <person name="Pauchet Y."/>
        </authorList>
    </citation>
    <scope>NUCLEOTIDE SEQUENCE</scope>
    <source>
        <strain evidence="1">MMC_N1</strain>
    </source>
</reference>
<accession>A0ABQ9J3N0</accession>
<sequence>MSSLVVSIKSVLLTKSNQRWMKLRTTVQISSAISAKIVRKSYNLQTMRNHINTNKNCIFNNRSSPTLKIAVSIFYRNNNSLDEDYSVFNILQIQIATAKVNFIDSKERERSEEVYSVSIENENQLWNRIQNAVQELQNEETLRRVHFNFLRRIDYCINENGGHFTPN</sequence>
<gene>
    <name evidence="1" type="ORF">NQ317_016599</name>
</gene>
<keyword evidence="2" id="KW-1185">Reference proteome</keyword>
<name>A0ABQ9J3N0_9CUCU</name>
<evidence type="ECO:0000313" key="2">
    <source>
        <dbReference type="Proteomes" id="UP001162164"/>
    </source>
</evidence>